<evidence type="ECO:0000256" key="1">
    <source>
        <dbReference type="SAM" id="Phobius"/>
    </source>
</evidence>
<organism evidence="2 3">
    <name type="scientific">Caballeronia glathei</name>
    <dbReference type="NCBI Taxonomy" id="60547"/>
    <lineage>
        <taxon>Bacteria</taxon>
        <taxon>Pseudomonadati</taxon>
        <taxon>Pseudomonadota</taxon>
        <taxon>Betaproteobacteria</taxon>
        <taxon>Burkholderiales</taxon>
        <taxon>Burkholderiaceae</taxon>
        <taxon>Caballeronia</taxon>
    </lineage>
</organism>
<dbReference type="EMBL" id="JFHC01000090">
    <property type="protein sequence ID" value="KDR38420.1"/>
    <property type="molecule type" value="Genomic_DNA"/>
</dbReference>
<sequence>MMASRFGSHLKLWFVLVPVLAIAVMPAIPERSLFEVPDAETASLVASIGQERADLAVRSANEVFRRAFVDNGLLQRTLSASGTVGGMNDGGFSTFAHTWTENFWLLVYRMLFRTMVMKLWIFGTLMFALGMFVDGTARRKIKASAAGFVSPLSFHLAGHGLLLVIGTLFGVLVVPVPVLAGYWVAVAALLGALLWKAAESFQSAR</sequence>
<dbReference type="AlphaFoldDB" id="A0A069PCS4"/>
<keyword evidence="3" id="KW-1185">Reference proteome</keyword>
<evidence type="ECO:0008006" key="4">
    <source>
        <dbReference type="Google" id="ProtNLM"/>
    </source>
</evidence>
<name>A0A069PCS4_9BURK</name>
<feature type="transmembrane region" description="Helical" evidence="1">
    <location>
        <begin position="180"/>
        <end position="198"/>
    </location>
</feature>
<comment type="caution">
    <text evidence="2">The sequence shown here is derived from an EMBL/GenBank/DDBJ whole genome shotgun (WGS) entry which is preliminary data.</text>
</comment>
<protein>
    <recommendedName>
        <fullName evidence="4">DUF4400 domain-containing protein</fullName>
    </recommendedName>
</protein>
<dbReference type="Proteomes" id="UP000027466">
    <property type="component" value="Unassembled WGS sequence"/>
</dbReference>
<feature type="transmembrane region" description="Helical" evidence="1">
    <location>
        <begin position="110"/>
        <end position="133"/>
    </location>
</feature>
<reference evidence="2 3" key="1">
    <citation type="submission" date="2014-03" db="EMBL/GenBank/DDBJ databases">
        <title>Draft Genome Sequences of Four Burkholderia Strains.</title>
        <authorList>
            <person name="Liu X.Y."/>
            <person name="Li C.X."/>
            <person name="Xu J.H."/>
        </authorList>
    </citation>
    <scope>NUCLEOTIDE SEQUENCE [LARGE SCALE GENOMIC DNA]</scope>
    <source>
        <strain evidence="2 3">DSM 50014</strain>
    </source>
</reference>
<accession>A0A069PCS4</accession>
<evidence type="ECO:0000313" key="3">
    <source>
        <dbReference type="Proteomes" id="UP000027466"/>
    </source>
</evidence>
<keyword evidence="1" id="KW-1133">Transmembrane helix</keyword>
<keyword evidence="1" id="KW-0472">Membrane</keyword>
<evidence type="ECO:0000313" key="2">
    <source>
        <dbReference type="EMBL" id="KDR38420.1"/>
    </source>
</evidence>
<dbReference type="InterPro" id="IPR022266">
    <property type="entry name" value="DtrJ-like"/>
</dbReference>
<proteinExistence type="predicted"/>
<feature type="transmembrane region" description="Helical" evidence="1">
    <location>
        <begin position="12"/>
        <end position="28"/>
    </location>
</feature>
<dbReference type="Pfam" id="PF14348">
    <property type="entry name" value="DtrJ-like"/>
    <property type="match status" value="1"/>
</dbReference>
<gene>
    <name evidence="2" type="ORF">BG61_40820</name>
</gene>
<feature type="transmembrane region" description="Helical" evidence="1">
    <location>
        <begin position="154"/>
        <end position="174"/>
    </location>
</feature>
<keyword evidence="1" id="KW-0812">Transmembrane</keyword>